<dbReference type="RefSeq" id="WP_106087260.1">
    <property type="nucleotide sequence ID" value="NZ_PVNL01000003.1"/>
</dbReference>
<evidence type="ECO:0000256" key="2">
    <source>
        <dbReference type="SAM" id="Phobius"/>
    </source>
</evidence>
<dbReference type="EMBL" id="PVNL01000003">
    <property type="protein sequence ID" value="PRQ10107.1"/>
    <property type="molecule type" value="Genomic_DNA"/>
</dbReference>
<dbReference type="Gene3D" id="3.10.310.50">
    <property type="match status" value="1"/>
</dbReference>
<evidence type="ECO:0000259" key="4">
    <source>
        <dbReference type="Pfam" id="PF04536"/>
    </source>
</evidence>
<keyword evidence="2" id="KW-1133">Transmembrane helix</keyword>
<sequence>MSAPRTSLLAWVLSCLVWLSVAASAARASPELPPAPSARVHDQVGVLSEPVRASLDRRLAAYEATSGHQVVVWIGRTTGDVPIEDFAVEAFERWKIGRAELDDGLAVFVLVDDRAMRVEVGYALEPMATDFEASRIIRSVMIPQIERGDWDAAIEGGVEALVDTIEGQPGALPSDDGPPQRTLADLSKLELAAIAIGVVLFLILLVTNPRLALLLLFFVGRGGGGGGGGGGGFQGGGGRSGGGGATGRW</sequence>
<dbReference type="OrthoDB" id="9810918at2"/>
<dbReference type="Pfam" id="PF04536">
    <property type="entry name" value="TPM_phosphatase"/>
    <property type="match status" value="1"/>
</dbReference>
<name>A0A2S9YYF2_9BACT</name>
<feature type="transmembrane region" description="Helical" evidence="2">
    <location>
        <begin position="191"/>
        <end position="219"/>
    </location>
</feature>
<protein>
    <recommendedName>
        <fullName evidence="4">TPM domain-containing protein</fullName>
    </recommendedName>
</protein>
<comment type="caution">
    <text evidence="5">The sequence shown here is derived from an EMBL/GenBank/DDBJ whole genome shotgun (WGS) entry which is preliminary data.</text>
</comment>
<dbReference type="PANTHER" id="PTHR30373">
    <property type="entry name" value="UPF0603 PROTEIN YGCG"/>
    <property type="match status" value="1"/>
</dbReference>
<dbReference type="InterPro" id="IPR007621">
    <property type="entry name" value="TPM_dom"/>
</dbReference>
<evidence type="ECO:0000256" key="1">
    <source>
        <dbReference type="SAM" id="MobiDB-lite"/>
    </source>
</evidence>
<feature type="signal peptide" evidence="3">
    <location>
        <begin position="1"/>
        <end position="25"/>
    </location>
</feature>
<keyword evidence="3" id="KW-0732">Signal</keyword>
<proteinExistence type="predicted"/>
<dbReference type="Proteomes" id="UP000238823">
    <property type="component" value="Unassembled WGS sequence"/>
</dbReference>
<feature type="region of interest" description="Disordered" evidence="1">
    <location>
        <begin position="228"/>
        <end position="249"/>
    </location>
</feature>
<evidence type="ECO:0000256" key="3">
    <source>
        <dbReference type="SAM" id="SignalP"/>
    </source>
</evidence>
<organism evidence="5 6">
    <name type="scientific">Enhygromyxa salina</name>
    <dbReference type="NCBI Taxonomy" id="215803"/>
    <lineage>
        <taxon>Bacteria</taxon>
        <taxon>Pseudomonadati</taxon>
        <taxon>Myxococcota</taxon>
        <taxon>Polyangia</taxon>
        <taxon>Nannocystales</taxon>
        <taxon>Nannocystaceae</taxon>
        <taxon>Enhygromyxa</taxon>
    </lineage>
</organism>
<accession>A0A2S9YYF2</accession>
<reference evidence="5 6" key="1">
    <citation type="submission" date="2018-03" db="EMBL/GenBank/DDBJ databases">
        <title>Draft Genome Sequences of the Obligatory Marine Myxobacteria Enhygromyxa salina SWB007.</title>
        <authorList>
            <person name="Poehlein A."/>
            <person name="Moghaddam J.A."/>
            <person name="Harms H."/>
            <person name="Alanjari M."/>
            <person name="Koenig G.M."/>
            <person name="Daniel R."/>
            <person name="Schaeberle T.F."/>
        </authorList>
    </citation>
    <scope>NUCLEOTIDE SEQUENCE [LARGE SCALE GENOMIC DNA]</scope>
    <source>
        <strain evidence="5 6">SWB007</strain>
    </source>
</reference>
<gene>
    <name evidence="5" type="ORF">ENSA7_01520</name>
</gene>
<keyword evidence="2" id="KW-0812">Transmembrane</keyword>
<evidence type="ECO:0000313" key="5">
    <source>
        <dbReference type="EMBL" id="PRQ10107.1"/>
    </source>
</evidence>
<feature type="domain" description="TPM" evidence="4">
    <location>
        <begin position="40"/>
        <end position="163"/>
    </location>
</feature>
<dbReference type="AlphaFoldDB" id="A0A2S9YYF2"/>
<feature type="chain" id="PRO_5015678559" description="TPM domain-containing protein" evidence="3">
    <location>
        <begin position="26"/>
        <end position="249"/>
    </location>
</feature>
<dbReference type="PANTHER" id="PTHR30373:SF2">
    <property type="entry name" value="UPF0603 PROTEIN YGCG"/>
    <property type="match status" value="1"/>
</dbReference>
<evidence type="ECO:0000313" key="6">
    <source>
        <dbReference type="Proteomes" id="UP000238823"/>
    </source>
</evidence>
<keyword evidence="2" id="KW-0472">Membrane</keyword>